<gene>
    <name evidence="1" type="ORF">SAMN04487864_11531</name>
</gene>
<evidence type="ECO:0000313" key="1">
    <source>
        <dbReference type="EMBL" id="SDC69664.1"/>
    </source>
</evidence>
<accession>A0A1G6NQK6</accession>
<dbReference type="Proteomes" id="UP000198943">
    <property type="component" value="Unassembled WGS sequence"/>
</dbReference>
<dbReference type="EMBL" id="FMYW01000015">
    <property type="protein sequence ID" value="SDC69664.1"/>
    <property type="molecule type" value="Genomic_DNA"/>
</dbReference>
<evidence type="ECO:0008006" key="3">
    <source>
        <dbReference type="Google" id="ProtNLM"/>
    </source>
</evidence>
<proteinExistence type="predicted"/>
<organism evidence="1 2">
    <name type="scientific">Succiniclasticum ruminis</name>
    <dbReference type="NCBI Taxonomy" id="40841"/>
    <lineage>
        <taxon>Bacteria</taxon>
        <taxon>Bacillati</taxon>
        <taxon>Bacillota</taxon>
        <taxon>Negativicutes</taxon>
        <taxon>Acidaminococcales</taxon>
        <taxon>Acidaminococcaceae</taxon>
        <taxon>Succiniclasticum</taxon>
    </lineage>
</organism>
<keyword evidence="2" id="KW-1185">Reference proteome</keyword>
<dbReference type="AlphaFoldDB" id="A0A1G6NQK6"/>
<reference evidence="2" key="1">
    <citation type="submission" date="2016-10" db="EMBL/GenBank/DDBJ databases">
        <authorList>
            <person name="Varghese N."/>
            <person name="Submissions S."/>
        </authorList>
    </citation>
    <scope>NUCLEOTIDE SEQUENCE [LARGE SCALE GENOMIC DNA]</scope>
    <source>
        <strain evidence="2">DSM 11005</strain>
    </source>
</reference>
<evidence type="ECO:0000313" key="2">
    <source>
        <dbReference type="Proteomes" id="UP000198943"/>
    </source>
</evidence>
<name>A0A1G6NQK6_9FIRM</name>
<protein>
    <recommendedName>
        <fullName evidence="3">Phage protein</fullName>
    </recommendedName>
</protein>
<sequence>MLVEEAVNRIKAAGRGTGKDWAVDRVIDFLNTALLQVSALLAANKYPPIVQTIELEDGDDLPENYLYSCGTYPIRITNGKVEFLDDSMETIRFRYFKNIGKVIKTSDNMPFTNDAINEVVIKGAVLLALNENAVQIGQDAQLVTALQQAVAGGLAGGLATE</sequence>